<dbReference type="EMBL" id="VIVQ01000001">
    <property type="protein sequence ID" value="TWE12174.1"/>
    <property type="molecule type" value="Genomic_DNA"/>
</dbReference>
<evidence type="ECO:0000313" key="2">
    <source>
        <dbReference type="EMBL" id="TWE12174.1"/>
    </source>
</evidence>
<dbReference type="AlphaFoldDB" id="A0A561E984"/>
<gene>
    <name evidence="2" type="ORF">BKA23_0970</name>
</gene>
<evidence type="ECO:0000313" key="3">
    <source>
        <dbReference type="Proteomes" id="UP000318297"/>
    </source>
</evidence>
<proteinExistence type="predicted"/>
<keyword evidence="1" id="KW-0812">Transmembrane</keyword>
<protein>
    <submittedName>
        <fullName evidence="2">Uncharacterized protein</fullName>
    </submittedName>
</protein>
<evidence type="ECO:0000256" key="1">
    <source>
        <dbReference type="SAM" id="Phobius"/>
    </source>
</evidence>
<sequence>MVKCWPLSAVLMGLQTLVLIVLAGDLVVVGATGGSDSGARAITEGITVLVLAACSGLLAYGFARRRSIARTPTLVWNLLAALVGVSLWSGGAHAVGAVTIAVGAVTFACSLGVPRYDLDDLDESDEHDASQQ</sequence>
<feature type="transmembrane region" description="Helical" evidence="1">
    <location>
        <begin position="75"/>
        <end position="108"/>
    </location>
</feature>
<name>A0A561E984_9MICO</name>
<reference evidence="2 3" key="1">
    <citation type="submission" date="2019-06" db="EMBL/GenBank/DDBJ databases">
        <title>Sequencing the genomes of 1000 actinobacteria strains.</title>
        <authorList>
            <person name="Klenk H.-P."/>
        </authorList>
    </citation>
    <scope>NUCLEOTIDE SEQUENCE [LARGE SCALE GENOMIC DNA]</scope>
    <source>
        <strain evidence="2 3">DSM 19560</strain>
    </source>
</reference>
<keyword evidence="1" id="KW-0472">Membrane</keyword>
<organism evidence="2 3">
    <name type="scientific">Rudaeicoccus suwonensis</name>
    <dbReference type="NCBI Taxonomy" id="657409"/>
    <lineage>
        <taxon>Bacteria</taxon>
        <taxon>Bacillati</taxon>
        <taxon>Actinomycetota</taxon>
        <taxon>Actinomycetes</taxon>
        <taxon>Micrococcales</taxon>
        <taxon>Dermacoccaceae</taxon>
        <taxon>Rudaeicoccus</taxon>
    </lineage>
</organism>
<keyword evidence="3" id="KW-1185">Reference proteome</keyword>
<feature type="transmembrane region" description="Helical" evidence="1">
    <location>
        <begin position="46"/>
        <end position="63"/>
    </location>
</feature>
<dbReference type="Proteomes" id="UP000318297">
    <property type="component" value="Unassembled WGS sequence"/>
</dbReference>
<comment type="caution">
    <text evidence="2">The sequence shown here is derived from an EMBL/GenBank/DDBJ whole genome shotgun (WGS) entry which is preliminary data.</text>
</comment>
<keyword evidence="1" id="KW-1133">Transmembrane helix</keyword>
<accession>A0A561E984</accession>